<gene>
    <name evidence="7" type="ORF">PEDI_45880</name>
</gene>
<feature type="transmembrane region" description="Helical" evidence="5">
    <location>
        <begin position="118"/>
        <end position="140"/>
    </location>
</feature>
<feature type="transmembrane region" description="Helical" evidence="5">
    <location>
        <begin position="36"/>
        <end position="52"/>
    </location>
</feature>
<feature type="transmembrane region" description="Helical" evidence="5">
    <location>
        <begin position="160"/>
        <end position="180"/>
    </location>
</feature>
<feature type="transmembrane region" description="Helical" evidence="5">
    <location>
        <begin position="295"/>
        <end position="317"/>
    </location>
</feature>
<feature type="transmembrane region" description="Helical" evidence="5">
    <location>
        <begin position="257"/>
        <end position="275"/>
    </location>
</feature>
<evidence type="ECO:0000256" key="3">
    <source>
        <dbReference type="ARBA" id="ARBA00022989"/>
    </source>
</evidence>
<reference evidence="7 8" key="1">
    <citation type="submission" date="2021-12" db="EMBL/GenBank/DDBJ databases">
        <title>Genome sequencing of bacteria with rrn-lacking chromosome and rrn-plasmid.</title>
        <authorList>
            <person name="Anda M."/>
            <person name="Iwasaki W."/>
        </authorList>
    </citation>
    <scope>NUCLEOTIDE SEQUENCE [LARGE SCALE GENOMIC DNA]</scope>
    <source>
        <strain evidence="7 8">NBRC 15940</strain>
    </source>
</reference>
<keyword evidence="2 5" id="KW-0812">Transmembrane</keyword>
<evidence type="ECO:0000259" key="6">
    <source>
        <dbReference type="PROSITE" id="PS50801"/>
    </source>
</evidence>
<sequence length="735" mass="80507">MIQKSTKSNFISGFLVFLIALPLCLGISKASGFPPIAGIYTAIIGGLIVTFLSKAPLAIKGPAAGLIAIAIGAVEELGGNDPFLGYQLTLAVIVVSGILQILMGIAKFGKMGDMFPISVIRGMLAAIGVIIISKQIHVIMGVVPQSKSPWDLLAEIPHSILHLNPKVTVIGLLSLALLFGHPYIKNSTIKKLPAPLLILLMAIPLGFVFNLSQAHSYTLGALQYEIKPAQFLVVLPDSFMSGITFPDFSQLLSYTSIKYILMFTLVGSIESVLSAKAVDALDPKGRETNLNQDLVAVGIGNTIAGLIGGLPMISEIVRSSANINAGAKGRMSNFYHGLFLFLFVLLAAAIIKIIPNAALAAMLVYTGFKLASPTEFKKINSVGLDQISQFLTTLVVTLLTDLLVGVAAGIALKIAIELVQGVKVREMFDLKTQVAAAEDGMVIKFSGVASFINYLKFKTLIDAQPKNQKIVLDFSEAYFIDHTFLNNIHNIQNKFTKEGGELIKAGFENHHFQSKHHLSTRRLINNPYRKTSIPSALSKRATIIQKMAMANGLDFEAHLSPSFVRPYLSAFSILTRLRRAKNFVLGTREHYSFMICDISYVNVGDFSTETNSATIALIFNIAKGGVPDFYTQKNSDLFHLANQYDFELMPKSKDLPFEVYGNNASLTDSFFTPKMATLIAEQPYQIECKRREMLIHKDWQRISEGASMEDFLHYVDQLASEVVRKRLEEATVNKM</sequence>
<dbReference type="RefSeq" id="WP_338239127.1">
    <property type="nucleotide sequence ID" value="NZ_BQKE01000004.1"/>
</dbReference>
<dbReference type="PROSITE" id="PS50801">
    <property type="entry name" value="STAS"/>
    <property type="match status" value="1"/>
</dbReference>
<dbReference type="GO" id="GO:0016020">
    <property type="term" value="C:membrane"/>
    <property type="evidence" value="ECO:0007669"/>
    <property type="project" value="UniProtKB-SubCell"/>
</dbReference>
<dbReference type="GO" id="GO:0055085">
    <property type="term" value="P:transmembrane transport"/>
    <property type="evidence" value="ECO:0007669"/>
    <property type="project" value="InterPro"/>
</dbReference>
<accession>A0AAN4W3J2</accession>
<feature type="transmembrane region" description="Helical" evidence="5">
    <location>
        <begin position="387"/>
        <end position="416"/>
    </location>
</feature>
<evidence type="ECO:0000256" key="2">
    <source>
        <dbReference type="ARBA" id="ARBA00022692"/>
    </source>
</evidence>
<evidence type="ECO:0000256" key="5">
    <source>
        <dbReference type="SAM" id="Phobius"/>
    </source>
</evidence>
<dbReference type="EMBL" id="BQKE01000004">
    <property type="protein sequence ID" value="GJM64036.1"/>
    <property type="molecule type" value="Genomic_DNA"/>
</dbReference>
<dbReference type="Gene3D" id="3.30.750.24">
    <property type="entry name" value="STAS domain"/>
    <property type="match status" value="1"/>
</dbReference>
<comment type="subcellular location">
    <subcellularLocation>
        <location evidence="1">Membrane</location>
        <topology evidence="1">Multi-pass membrane protein</topology>
    </subcellularLocation>
</comment>
<keyword evidence="4 5" id="KW-0472">Membrane</keyword>
<dbReference type="Pfam" id="PF00916">
    <property type="entry name" value="Sulfate_transp"/>
    <property type="match status" value="1"/>
</dbReference>
<feature type="domain" description="STAS" evidence="6">
    <location>
        <begin position="430"/>
        <end position="540"/>
    </location>
</feature>
<feature type="transmembrane region" description="Helical" evidence="5">
    <location>
        <begin position="338"/>
        <end position="367"/>
    </location>
</feature>
<keyword evidence="8" id="KW-1185">Reference proteome</keyword>
<comment type="caution">
    <text evidence="7">The sequence shown here is derived from an EMBL/GenBank/DDBJ whole genome shotgun (WGS) entry which is preliminary data.</text>
</comment>
<evidence type="ECO:0000256" key="1">
    <source>
        <dbReference type="ARBA" id="ARBA00004141"/>
    </source>
</evidence>
<keyword evidence="3 5" id="KW-1133">Transmembrane helix</keyword>
<evidence type="ECO:0000313" key="7">
    <source>
        <dbReference type="EMBL" id="GJM64036.1"/>
    </source>
</evidence>
<feature type="transmembrane region" description="Helical" evidence="5">
    <location>
        <begin position="192"/>
        <end position="209"/>
    </location>
</feature>
<dbReference type="PANTHER" id="PTHR11814">
    <property type="entry name" value="SULFATE TRANSPORTER"/>
    <property type="match status" value="1"/>
</dbReference>
<dbReference type="Proteomes" id="UP001310022">
    <property type="component" value="Unassembled WGS sequence"/>
</dbReference>
<feature type="transmembrane region" description="Helical" evidence="5">
    <location>
        <begin position="86"/>
        <end position="106"/>
    </location>
</feature>
<dbReference type="SUPFAM" id="SSF52091">
    <property type="entry name" value="SpoIIaa-like"/>
    <property type="match status" value="1"/>
</dbReference>
<dbReference type="AlphaFoldDB" id="A0AAN4W3J2"/>
<dbReference type="InterPro" id="IPR036513">
    <property type="entry name" value="STAS_dom_sf"/>
</dbReference>
<evidence type="ECO:0000256" key="4">
    <source>
        <dbReference type="ARBA" id="ARBA00023136"/>
    </source>
</evidence>
<dbReference type="InterPro" id="IPR001902">
    <property type="entry name" value="SLC26A/SulP_fam"/>
</dbReference>
<evidence type="ECO:0000313" key="8">
    <source>
        <dbReference type="Proteomes" id="UP001310022"/>
    </source>
</evidence>
<proteinExistence type="predicted"/>
<protein>
    <recommendedName>
        <fullName evidence="6">STAS domain-containing protein</fullName>
    </recommendedName>
</protein>
<dbReference type="InterPro" id="IPR002645">
    <property type="entry name" value="STAS_dom"/>
</dbReference>
<name>A0AAN4W3J2_9BACT</name>
<organism evidence="7 8">
    <name type="scientific">Persicobacter diffluens</name>
    <dbReference type="NCBI Taxonomy" id="981"/>
    <lineage>
        <taxon>Bacteria</taxon>
        <taxon>Pseudomonadati</taxon>
        <taxon>Bacteroidota</taxon>
        <taxon>Cytophagia</taxon>
        <taxon>Cytophagales</taxon>
        <taxon>Persicobacteraceae</taxon>
        <taxon>Persicobacter</taxon>
    </lineage>
</organism>
<dbReference type="InterPro" id="IPR011547">
    <property type="entry name" value="SLC26A/SulP_dom"/>
</dbReference>
<feature type="transmembrane region" description="Helical" evidence="5">
    <location>
        <begin position="57"/>
        <end position="74"/>
    </location>
</feature>